<reference evidence="2 3" key="1">
    <citation type="submission" date="2015-01" db="EMBL/GenBank/DDBJ databases">
        <title>Draft Genome Sequence of the Biocontrol and Plant Growth-Promoting Rhizobacteria (PGPR) Pseudomonas fluorescens UM270.</title>
        <authorList>
            <person name="Hernandez-Salmeron J.E."/>
            <person name="Santoyo G."/>
            <person name="Moreno-Hagelsieb G."/>
            <person name="Hernandez-Leon R."/>
        </authorList>
    </citation>
    <scope>NUCLEOTIDE SEQUENCE [LARGE SCALE GENOMIC DNA]</scope>
    <source>
        <strain evidence="2 3">UM270</strain>
    </source>
</reference>
<comment type="caution">
    <text evidence="2">The sequence shown here is derived from an EMBL/GenBank/DDBJ whole genome shotgun (WGS) entry which is preliminary data.</text>
</comment>
<organism evidence="2 3">
    <name type="scientific">Pseudomonas fluorescens</name>
    <dbReference type="NCBI Taxonomy" id="294"/>
    <lineage>
        <taxon>Bacteria</taxon>
        <taxon>Pseudomonadati</taxon>
        <taxon>Pseudomonadota</taxon>
        <taxon>Gammaproteobacteria</taxon>
        <taxon>Pseudomonadales</taxon>
        <taxon>Pseudomonadaceae</taxon>
        <taxon>Pseudomonas</taxon>
    </lineage>
</organism>
<name>A0A0D0NM51_PSEFL</name>
<protein>
    <submittedName>
        <fullName evidence="2">Uncharacterized protein</fullName>
    </submittedName>
</protein>
<dbReference type="OrthoDB" id="7031645at2"/>
<evidence type="ECO:0000313" key="2">
    <source>
        <dbReference type="EMBL" id="KIQ60181.1"/>
    </source>
</evidence>
<dbReference type="EMBL" id="JXNZ01000042">
    <property type="protein sequence ID" value="KIQ60181.1"/>
    <property type="molecule type" value="Genomic_DNA"/>
</dbReference>
<gene>
    <name evidence="2" type="ORF">RL74_06720</name>
</gene>
<evidence type="ECO:0000313" key="3">
    <source>
        <dbReference type="Proteomes" id="UP000032101"/>
    </source>
</evidence>
<sequence length="67" mass="7126">MPKHYEVLERSFINGRLYEVGDTVTLEIDSPGGNLKLAEGKAAAQDKPAKQSGKAAAQDKDGNLPDA</sequence>
<dbReference type="Proteomes" id="UP000032101">
    <property type="component" value="Unassembled WGS sequence"/>
</dbReference>
<proteinExistence type="predicted"/>
<evidence type="ECO:0000256" key="1">
    <source>
        <dbReference type="SAM" id="MobiDB-lite"/>
    </source>
</evidence>
<dbReference type="AlphaFoldDB" id="A0A0D0NM51"/>
<feature type="region of interest" description="Disordered" evidence="1">
    <location>
        <begin position="38"/>
        <end position="67"/>
    </location>
</feature>
<feature type="compositionally biased region" description="Basic and acidic residues" evidence="1">
    <location>
        <begin position="57"/>
        <end position="67"/>
    </location>
</feature>
<accession>A0A0D0NM51</accession>
<dbReference type="RefSeq" id="WP_042729027.1">
    <property type="nucleotide sequence ID" value="NZ_JXNZ01000042.1"/>
</dbReference>
<dbReference type="PATRIC" id="fig|294.124.peg.1375"/>